<dbReference type="PROSITE" id="PS00411">
    <property type="entry name" value="KINESIN_MOTOR_1"/>
    <property type="match status" value="1"/>
</dbReference>
<keyword evidence="2" id="KW-0963">Cytoplasm</keyword>
<dbReference type="GO" id="GO:0005524">
    <property type="term" value="F:ATP binding"/>
    <property type="evidence" value="ECO:0007669"/>
    <property type="project" value="UniProtKB-KW"/>
</dbReference>
<comment type="subcellular location">
    <subcellularLocation>
        <location evidence="1">Cytoplasm</location>
        <location evidence="1">Cytoskeleton</location>
    </subcellularLocation>
</comment>
<dbReference type="EMBL" id="BDIP01003669">
    <property type="protein sequence ID" value="GIQ87990.1"/>
    <property type="molecule type" value="Genomic_DNA"/>
</dbReference>
<organism evidence="11 12">
    <name type="scientific">Kipferlia bialata</name>
    <dbReference type="NCBI Taxonomy" id="797122"/>
    <lineage>
        <taxon>Eukaryota</taxon>
        <taxon>Metamonada</taxon>
        <taxon>Carpediemonas-like organisms</taxon>
        <taxon>Kipferlia</taxon>
    </lineage>
</organism>
<evidence type="ECO:0000256" key="8">
    <source>
        <dbReference type="PROSITE-ProRule" id="PRU00283"/>
    </source>
</evidence>
<evidence type="ECO:0000256" key="3">
    <source>
        <dbReference type="ARBA" id="ARBA00022701"/>
    </source>
</evidence>
<dbReference type="InterPro" id="IPR001752">
    <property type="entry name" value="Kinesin_motor_dom"/>
</dbReference>
<evidence type="ECO:0000256" key="6">
    <source>
        <dbReference type="ARBA" id="ARBA00023175"/>
    </source>
</evidence>
<evidence type="ECO:0000259" key="10">
    <source>
        <dbReference type="PROSITE" id="PS50067"/>
    </source>
</evidence>
<dbReference type="GO" id="GO:0005874">
    <property type="term" value="C:microtubule"/>
    <property type="evidence" value="ECO:0007669"/>
    <property type="project" value="UniProtKB-KW"/>
</dbReference>
<dbReference type="InterPro" id="IPR027640">
    <property type="entry name" value="Kinesin-like_fam"/>
</dbReference>
<dbReference type="Pfam" id="PF00225">
    <property type="entry name" value="Kinesin"/>
    <property type="match status" value="2"/>
</dbReference>
<keyword evidence="12" id="KW-1185">Reference proteome</keyword>
<dbReference type="Proteomes" id="UP000265618">
    <property type="component" value="Unassembled WGS sequence"/>
</dbReference>
<keyword evidence="5 9" id="KW-0067">ATP-binding</keyword>
<keyword evidence="4 9" id="KW-0547">Nucleotide-binding</keyword>
<dbReference type="SUPFAM" id="SSF52540">
    <property type="entry name" value="P-loop containing nucleoside triphosphate hydrolases"/>
    <property type="match status" value="1"/>
</dbReference>
<name>A0A9K3GMS0_9EUKA</name>
<feature type="non-terminal residue" evidence="11">
    <location>
        <position position="1"/>
    </location>
</feature>
<proteinExistence type="inferred from homology"/>
<dbReference type="SMART" id="SM00129">
    <property type="entry name" value="KISc"/>
    <property type="match status" value="1"/>
</dbReference>
<dbReference type="OrthoDB" id="3176171at2759"/>
<feature type="domain" description="Kinesin motor" evidence="10">
    <location>
        <begin position="1"/>
        <end position="315"/>
    </location>
</feature>
<dbReference type="Gene3D" id="3.40.850.10">
    <property type="entry name" value="Kinesin motor domain"/>
    <property type="match status" value="1"/>
</dbReference>
<gene>
    <name evidence="11" type="ORF">KIPB_010145</name>
</gene>
<dbReference type="GO" id="GO:0003777">
    <property type="term" value="F:microtubule motor activity"/>
    <property type="evidence" value="ECO:0007669"/>
    <property type="project" value="InterPro"/>
</dbReference>
<comment type="caution">
    <text evidence="11">The sequence shown here is derived from an EMBL/GenBank/DDBJ whole genome shotgun (WGS) entry which is preliminary data.</text>
</comment>
<keyword evidence="7" id="KW-0206">Cytoskeleton</keyword>
<evidence type="ECO:0000256" key="9">
    <source>
        <dbReference type="RuleBase" id="RU000394"/>
    </source>
</evidence>
<accession>A0A9K3GMS0</accession>
<reference evidence="11 12" key="1">
    <citation type="journal article" date="2018" name="PLoS ONE">
        <title>The draft genome of Kipferlia bialata reveals reductive genome evolution in fornicate parasites.</title>
        <authorList>
            <person name="Tanifuji G."/>
            <person name="Takabayashi S."/>
            <person name="Kume K."/>
            <person name="Takagi M."/>
            <person name="Nakayama T."/>
            <person name="Kamikawa R."/>
            <person name="Inagaki Y."/>
            <person name="Hashimoto T."/>
        </authorList>
    </citation>
    <scope>NUCLEOTIDE SEQUENCE [LARGE SCALE GENOMIC DNA]</scope>
    <source>
        <strain evidence="11">NY0173</strain>
    </source>
</reference>
<keyword evidence="6 9" id="KW-0505">Motor protein</keyword>
<evidence type="ECO:0000256" key="1">
    <source>
        <dbReference type="ARBA" id="ARBA00004245"/>
    </source>
</evidence>
<dbReference type="GO" id="GO:0008017">
    <property type="term" value="F:microtubule binding"/>
    <property type="evidence" value="ECO:0007669"/>
    <property type="project" value="InterPro"/>
</dbReference>
<dbReference type="GO" id="GO:0007019">
    <property type="term" value="P:microtubule depolymerization"/>
    <property type="evidence" value="ECO:0007669"/>
    <property type="project" value="TreeGrafter"/>
</dbReference>
<dbReference type="PANTHER" id="PTHR47971:SF8">
    <property type="entry name" value="KINESIN-LIKE PROTEIN"/>
    <property type="match status" value="1"/>
</dbReference>
<comment type="similarity">
    <text evidence="8 9">Belongs to the TRAFAC class myosin-kinesin ATPase superfamily. Kinesin family.</text>
</comment>
<dbReference type="InterPro" id="IPR019821">
    <property type="entry name" value="Kinesin_motor_CS"/>
</dbReference>
<dbReference type="AlphaFoldDB" id="A0A9K3GMS0"/>
<dbReference type="InterPro" id="IPR027417">
    <property type="entry name" value="P-loop_NTPase"/>
</dbReference>
<evidence type="ECO:0000256" key="2">
    <source>
        <dbReference type="ARBA" id="ARBA00022490"/>
    </source>
</evidence>
<evidence type="ECO:0000313" key="12">
    <source>
        <dbReference type="Proteomes" id="UP000265618"/>
    </source>
</evidence>
<evidence type="ECO:0000256" key="7">
    <source>
        <dbReference type="ARBA" id="ARBA00023212"/>
    </source>
</evidence>
<sequence length="317" mass="34682">SGKTHTVMGYRGENAGLMLQIRFAEIYNGKVYDLLNEHEECTVRQDKDGKVHIRSATVMHDDGKVTVNPLHSLNTDTQEGLDEIVALGMKMRKVGSSPVHDESSRSHALLYLEIVNRDLIALREARMLQEGEVTRIGKIHDDKYILEMGKCYHQDENGKYHQLSAEEAGADMEGVAVLLAEREAAEAVLADIVAQEQALKEASAANGVCVGGTLVLIDLAGSEYGATAGVKVTPKQRREGQEINKTLLALKECIRGMNSGAAHIPFRNSKLTMILKQHLQAKDSKTVMVTNISPSAEHLQKTVNTLQYAALVAEASK</sequence>
<dbReference type="PROSITE" id="PS50067">
    <property type="entry name" value="KINESIN_MOTOR_2"/>
    <property type="match status" value="1"/>
</dbReference>
<evidence type="ECO:0000256" key="4">
    <source>
        <dbReference type="ARBA" id="ARBA00022741"/>
    </source>
</evidence>
<evidence type="ECO:0000256" key="5">
    <source>
        <dbReference type="ARBA" id="ARBA00022840"/>
    </source>
</evidence>
<comment type="caution">
    <text evidence="8">Lacks conserved residue(s) required for the propagation of feature annotation.</text>
</comment>
<evidence type="ECO:0000313" key="11">
    <source>
        <dbReference type="EMBL" id="GIQ87990.1"/>
    </source>
</evidence>
<dbReference type="PANTHER" id="PTHR47971">
    <property type="entry name" value="KINESIN-RELATED PROTEIN 6"/>
    <property type="match status" value="1"/>
</dbReference>
<dbReference type="GO" id="GO:0007018">
    <property type="term" value="P:microtubule-based movement"/>
    <property type="evidence" value="ECO:0007669"/>
    <property type="project" value="InterPro"/>
</dbReference>
<dbReference type="InterPro" id="IPR036961">
    <property type="entry name" value="Kinesin_motor_dom_sf"/>
</dbReference>
<protein>
    <recommendedName>
        <fullName evidence="9">Kinesin-like protein</fullName>
    </recommendedName>
</protein>
<keyword evidence="3 9" id="KW-0493">Microtubule</keyword>